<evidence type="ECO:0000313" key="4">
    <source>
        <dbReference type="Proteomes" id="UP000319663"/>
    </source>
</evidence>
<dbReference type="InterPro" id="IPR012942">
    <property type="entry name" value="SRR1-like"/>
</dbReference>
<dbReference type="PANTHER" id="PTHR42080">
    <property type="entry name" value="SRR1 DOMAIN-CONTAINING PROTEIN"/>
    <property type="match status" value="1"/>
</dbReference>
<dbReference type="OrthoDB" id="5318346at2759"/>
<gene>
    <name evidence="3" type="ORF">MPDQ_000775</name>
</gene>
<dbReference type="STRING" id="5098.A0A507QT49"/>
<reference evidence="3 4" key="1">
    <citation type="submission" date="2019-06" db="EMBL/GenBank/DDBJ databases">
        <title>Wine fermentation using esterase from Monascus purpureus.</title>
        <authorList>
            <person name="Geng C."/>
            <person name="Zhang Y."/>
        </authorList>
    </citation>
    <scope>NUCLEOTIDE SEQUENCE [LARGE SCALE GENOMIC DNA]</scope>
    <source>
        <strain evidence="3">HQ1</strain>
    </source>
</reference>
<feature type="domain" description="SRR1-like" evidence="2">
    <location>
        <begin position="126"/>
        <end position="293"/>
    </location>
</feature>
<evidence type="ECO:0000259" key="2">
    <source>
        <dbReference type="Pfam" id="PF07985"/>
    </source>
</evidence>
<evidence type="ECO:0000313" key="3">
    <source>
        <dbReference type="EMBL" id="TQB70220.1"/>
    </source>
</evidence>
<accession>A0A507QT49</accession>
<keyword evidence="4" id="KW-1185">Reference proteome</keyword>
<dbReference type="Pfam" id="PF07985">
    <property type="entry name" value="SRR1"/>
    <property type="match status" value="1"/>
</dbReference>
<dbReference type="EMBL" id="VIFY01000117">
    <property type="protein sequence ID" value="TQB70220.1"/>
    <property type="molecule type" value="Genomic_DNA"/>
</dbReference>
<feature type="region of interest" description="Disordered" evidence="1">
    <location>
        <begin position="1"/>
        <end position="28"/>
    </location>
</feature>
<dbReference type="AlphaFoldDB" id="A0A507QT49"/>
<feature type="compositionally biased region" description="Basic residues" evidence="1">
    <location>
        <begin position="1"/>
        <end position="17"/>
    </location>
</feature>
<dbReference type="PANTHER" id="PTHR42080:SF1">
    <property type="entry name" value="SRR1-LIKE DOMAIN-CONTAINING PROTEIN"/>
    <property type="match status" value="1"/>
</dbReference>
<name>A0A507QT49_MONPU</name>
<dbReference type="Proteomes" id="UP000319663">
    <property type="component" value="Unassembled WGS sequence"/>
</dbReference>
<comment type="caution">
    <text evidence="3">The sequence shown here is derived from an EMBL/GenBank/DDBJ whole genome shotgun (WGS) entry which is preliminary data.</text>
</comment>
<evidence type="ECO:0000256" key="1">
    <source>
        <dbReference type="SAM" id="MobiDB-lite"/>
    </source>
</evidence>
<proteinExistence type="predicted"/>
<organism evidence="3 4">
    <name type="scientific">Monascus purpureus</name>
    <name type="common">Red mold</name>
    <name type="synonym">Monascus anka</name>
    <dbReference type="NCBI Taxonomy" id="5098"/>
    <lineage>
        <taxon>Eukaryota</taxon>
        <taxon>Fungi</taxon>
        <taxon>Dikarya</taxon>
        <taxon>Ascomycota</taxon>
        <taxon>Pezizomycotina</taxon>
        <taxon>Eurotiomycetes</taxon>
        <taxon>Eurotiomycetidae</taxon>
        <taxon>Eurotiales</taxon>
        <taxon>Aspergillaceae</taxon>
        <taxon>Monascus</taxon>
    </lineage>
</organism>
<sequence length="297" mass="33277">MPHTPQSRKKKGIKSQKRIAVTDNDGWTHVTTGGNLKRTLWKAAAAATRDNDDEQSPAQLLPAEAPRGLTIDELKNQYLTFREKWESSTSWHAVRDSLRAIASASAAASALSSPSVRPDVITTTTTINIICLGLGSPSGFLRGGWVDRRNVSMYQLAALTSILNFFDSHSEVIPRVYAQDPVFNTLDKSLLDSLGITVIEHPTAFDMVRDQRENENERVFLFCPGAERIHIEKLLSLSRLSSWPSGPDVLFGGPLEEHDDSELLTTFLDTRDSARIPVFEPCEHAFWNMRLYWIRDL</sequence>
<protein>
    <recommendedName>
        <fullName evidence="2">SRR1-like domain-containing protein</fullName>
    </recommendedName>
</protein>